<sequence length="300" mass="32638">MFSQSEQRQLPYRMMVFHEVVRLGSFTAAAEHLGHTKSAISAYISQLESLLGVRLLNRSTRRLHLTEAGTLFARRCAAMALQQEQALLELGALSEEPAGRLAITAPHLFATLLLPAAIAELCHRYPGLAPELVLSDERLDPLEHKLDLALSVGALPDSSYHALPLGTLSFLLVAAPDYLQRHPIRQPKDLLGATLIRLPWQSHWQRGEERTPLQAGRELRVNTSAAALGCARAGAGLALLSAASVADDLARGELVHLLPEWHGGMTPVYAVHGYGGQLPLVLRTLTELLREAIARLPGGR</sequence>
<keyword evidence="4" id="KW-0804">Transcription</keyword>
<evidence type="ECO:0000313" key="6">
    <source>
        <dbReference type="EMBL" id="ALP39521.1"/>
    </source>
</evidence>
<name>A0A0S2SCV3_9GAMM</name>
<dbReference type="PROSITE" id="PS50931">
    <property type="entry name" value="HTH_LYSR"/>
    <property type="match status" value="1"/>
</dbReference>
<dbReference type="KEGG" id="asr:WL1483_102"/>
<gene>
    <name evidence="6" type="ORF">WL1483_102</name>
</gene>
<feature type="domain" description="HTH lysR-type" evidence="5">
    <location>
        <begin position="14"/>
        <end position="66"/>
    </location>
</feature>
<dbReference type="GO" id="GO:0003700">
    <property type="term" value="F:DNA-binding transcription factor activity"/>
    <property type="evidence" value="ECO:0007669"/>
    <property type="project" value="InterPro"/>
</dbReference>
<dbReference type="InterPro" id="IPR036388">
    <property type="entry name" value="WH-like_DNA-bd_sf"/>
</dbReference>
<dbReference type="SUPFAM" id="SSF53850">
    <property type="entry name" value="Periplasmic binding protein-like II"/>
    <property type="match status" value="1"/>
</dbReference>
<evidence type="ECO:0000256" key="1">
    <source>
        <dbReference type="ARBA" id="ARBA00009437"/>
    </source>
</evidence>
<dbReference type="Pfam" id="PF00126">
    <property type="entry name" value="HTH_1"/>
    <property type="match status" value="1"/>
</dbReference>
<dbReference type="CDD" id="cd08422">
    <property type="entry name" value="PBP2_CrgA_like"/>
    <property type="match status" value="1"/>
</dbReference>
<reference evidence="6 7" key="2">
    <citation type="journal article" date="2016" name="Genome Announc.">
        <title>Complete Genome Sequence of the Highly Virulent Aeromonas schubertii Strain WL1483, Isolated from Diseased Snakehead Fish (Channa argus) in China.</title>
        <authorList>
            <person name="Liu L."/>
            <person name="Li N."/>
            <person name="Zhang D."/>
            <person name="Fu X."/>
            <person name="Shi C."/>
            <person name="Lin Q."/>
            <person name="Hao G."/>
        </authorList>
    </citation>
    <scope>NUCLEOTIDE SEQUENCE [LARGE SCALE GENOMIC DNA]</scope>
    <source>
        <strain evidence="6 7">WL1483</strain>
    </source>
</reference>
<dbReference type="FunFam" id="1.10.10.10:FF:000001">
    <property type="entry name" value="LysR family transcriptional regulator"/>
    <property type="match status" value="1"/>
</dbReference>
<comment type="similarity">
    <text evidence="1">Belongs to the LysR transcriptional regulatory family.</text>
</comment>
<keyword evidence="3" id="KW-0238">DNA-binding</keyword>
<protein>
    <submittedName>
        <fullName evidence="6">Transcriptional regulator</fullName>
    </submittedName>
</protein>
<dbReference type="Proteomes" id="UP000058114">
    <property type="component" value="Chromosome"/>
</dbReference>
<dbReference type="InterPro" id="IPR000847">
    <property type="entry name" value="LysR_HTH_N"/>
</dbReference>
<dbReference type="InterPro" id="IPR036390">
    <property type="entry name" value="WH_DNA-bd_sf"/>
</dbReference>
<keyword evidence="2" id="KW-0805">Transcription regulation</keyword>
<evidence type="ECO:0000256" key="3">
    <source>
        <dbReference type="ARBA" id="ARBA00023125"/>
    </source>
</evidence>
<evidence type="ECO:0000313" key="7">
    <source>
        <dbReference type="Proteomes" id="UP000058114"/>
    </source>
</evidence>
<dbReference type="Gene3D" id="1.10.10.10">
    <property type="entry name" value="Winged helix-like DNA-binding domain superfamily/Winged helix DNA-binding domain"/>
    <property type="match status" value="1"/>
</dbReference>
<dbReference type="AlphaFoldDB" id="A0A0S2SCV3"/>
<evidence type="ECO:0000259" key="5">
    <source>
        <dbReference type="PROSITE" id="PS50931"/>
    </source>
</evidence>
<dbReference type="PANTHER" id="PTHR30537">
    <property type="entry name" value="HTH-TYPE TRANSCRIPTIONAL REGULATOR"/>
    <property type="match status" value="1"/>
</dbReference>
<dbReference type="GO" id="GO:0043565">
    <property type="term" value="F:sequence-specific DNA binding"/>
    <property type="evidence" value="ECO:0007669"/>
    <property type="project" value="TreeGrafter"/>
</dbReference>
<proteinExistence type="inferred from homology"/>
<dbReference type="GO" id="GO:0006351">
    <property type="term" value="P:DNA-templated transcription"/>
    <property type="evidence" value="ECO:0007669"/>
    <property type="project" value="TreeGrafter"/>
</dbReference>
<organism evidence="6 7">
    <name type="scientific">Aeromonas schubertii</name>
    <dbReference type="NCBI Taxonomy" id="652"/>
    <lineage>
        <taxon>Bacteria</taxon>
        <taxon>Pseudomonadati</taxon>
        <taxon>Pseudomonadota</taxon>
        <taxon>Gammaproteobacteria</taxon>
        <taxon>Aeromonadales</taxon>
        <taxon>Aeromonadaceae</taxon>
        <taxon>Aeromonas</taxon>
    </lineage>
</organism>
<accession>A0A0S2SCV3</accession>
<dbReference type="InterPro" id="IPR005119">
    <property type="entry name" value="LysR_subst-bd"/>
</dbReference>
<dbReference type="PATRIC" id="fig|652.5.peg.3191"/>
<dbReference type="SUPFAM" id="SSF46785">
    <property type="entry name" value="Winged helix' DNA-binding domain"/>
    <property type="match status" value="1"/>
</dbReference>
<dbReference type="InterPro" id="IPR058163">
    <property type="entry name" value="LysR-type_TF_proteobact-type"/>
</dbReference>
<evidence type="ECO:0000256" key="4">
    <source>
        <dbReference type="ARBA" id="ARBA00023163"/>
    </source>
</evidence>
<dbReference type="PANTHER" id="PTHR30537:SF5">
    <property type="entry name" value="HTH-TYPE TRANSCRIPTIONAL ACTIVATOR TTDR-RELATED"/>
    <property type="match status" value="1"/>
</dbReference>
<dbReference type="RefSeq" id="WP_060587103.1">
    <property type="nucleotide sequence ID" value="NZ_CP013067.1"/>
</dbReference>
<reference evidence="7" key="1">
    <citation type="submission" date="2015-10" db="EMBL/GenBank/DDBJ databases">
        <title>Complete Genome Sequence of Aeromonas schubertii strain WL1483.</title>
        <authorList>
            <person name="Liu L."/>
        </authorList>
    </citation>
    <scope>NUCLEOTIDE SEQUENCE [LARGE SCALE GENOMIC DNA]</scope>
    <source>
        <strain evidence="7">WL1483</strain>
    </source>
</reference>
<dbReference type="EMBL" id="CP013067">
    <property type="protein sequence ID" value="ALP39521.1"/>
    <property type="molecule type" value="Genomic_DNA"/>
</dbReference>
<dbReference type="Gene3D" id="3.40.190.290">
    <property type="match status" value="1"/>
</dbReference>
<evidence type="ECO:0000256" key="2">
    <source>
        <dbReference type="ARBA" id="ARBA00023015"/>
    </source>
</evidence>
<dbReference type="Pfam" id="PF03466">
    <property type="entry name" value="LysR_substrate"/>
    <property type="match status" value="1"/>
</dbReference>